<feature type="coiled-coil region" evidence="2">
    <location>
        <begin position="237"/>
        <end position="264"/>
    </location>
</feature>
<dbReference type="GO" id="GO:0008289">
    <property type="term" value="F:lipid binding"/>
    <property type="evidence" value="ECO:0007669"/>
    <property type="project" value="TreeGrafter"/>
</dbReference>
<reference evidence="4 5" key="1">
    <citation type="submission" date="2018-12" db="EMBL/GenBank/DDBJ databases">
        <title>Genome of Verticillium dahliae isolate Getta Getta.</title>
        <authorList>
            <person name="Gardiner D.M."/>
        </authorList>
    </citation>
    <scope>NUCLEOTIDE SEQUENCE [LARGE SCALE GENOMIC DNA]</scope>
    <source>
        <strain evidence="4 5">Getta Getta</strain>
    </source>
</reference>
<feature type="region of interest" description="Disordered" evidence="3">
    <location>
        <begin position="1"/>
        <end position="21"/>
    </location>
</feature>
<dbReference type="Pfam" id="PF13805">
    <property type="entry name" value="Pil1"/>
    <property type="match status" value="1"/>
</dbReference>
<comment type="caution">
    <text evidence="4">The sequence shown here is derived from an EMBL/GenBank/DDBJ whole genome shotgun (WGS) entry which is preliminary data.</text>
</comment>
<dbReference type="PANTHER" id="PTHR31962:SF4">
    <property type="entry name" value="PRIMARY COMPONENT OF EISOSOMES (EUROFUNG)"/>
    <property type="match status" value="1"/>
</dbReference>
<evidence type="ECO:0000256" key="1">
    <source>
        <dbReference type="ARBA" id="ARBA00022553"/>
    </source>
</evidence>
<feature type="compositionally biased region" description="Basic and acidic residues" evidence="3">
    <location>
        <begin position="397"/>
        <end position="415"/>
    </location>
</feature>
<dbReference type="GO" id="GO:0036286">
    <property type="term" value="C:eisosome filament"/>
    <property type="evidence" value="ECO:0007669"/>
    <property type="project" value="TreeGrafter"/>
</dbReference>
<dbReference type="GO" id="GO:0070941">
    <property type="term" value="P:eisosome assembly"/>
    <property type="evidence" value="ECO:0007669"/>
    <property type="project" value="TreeGrafter"/>
</dbReference>
<dbReference type="Gene3D" id="1.20.1270.60">
    <property type="entry name" value="Arfaptin homology (AH) domain/BAR domain"/>
    <property type="match status" value="1"/>
</dbReference>
<dbReference type="Proteomes" id="UP000288725">
    <property type="component" value="Unassembled WGS sequence"/>
</dbReference>
<dbReference type="FunFam" id="1.20.1270.60:FF:000005">
    <property type="entry name" value="Sphingolipid long chain base-responsive pil1"/>
    <property type="match status" value="1"/>
</dbReference>
<accession>A0A444S2R4</accession>
<evidence type="ECO:0000256" key="3">
    <source>
        <dbReference type="SAM" id="MobiDB-lite"/>
    </source>
</evidence>
<evidence type="ECO:0000256" key="2">
    <source>
        <dbReference type="SAM" id="Coils"/>
    </source>
</evidence>
<name>A0A444S2R4_VERDA</name>
<evidence type="ECO:0008006" key="6">
    <source>
        <dbReference type="Google" id="ProtNLM"/>
    </source>
</evidence>
<evidence type="ECO:0000313" key="5">
    <source>
        <dbReference type="Proteomes" id="UP000288725"/>
    </source>
</evidence>
<feature type="compositionally biased region" description="Polar residues" evidence="3">
    <location>
        <begin position="378"/>
        <end position="390"/>
    </location>
</feature>
<feature type="region of interest" description="Disordered" evidence="3">
    <location>
        <begin position="330"/>
        <end position="415"/>
    </location>
</feature>
<gene>
    <name evidence="4" type="ORF">VDGE_04085</name>
</gene>
<keyword evidence="2" id="KW-0175">Coiled coil</keyword>
<protein>
    <recommendedName>
        <fullName evidence="6">Sphingolipid long chain base-responsive protein LSP1</fullName>
    </recommendedName>
</protein>
<feature type="compositionally biased region" description="Polar residues" evidence="3">
    <location>
        <begin position="354"/>
        <end position="368"/>
    </location>
</feature>
<feature type="compositionally biased region" description="Low complexity" evidence="3">
    <location>
        <begin position="1"/>
        <end position="10"/>
    </location>
</feature>
<dbReference type="EMBL" id="RSDZ01000031">
    <property type="protein sequence ID" value="RXG47705.1"/>
    <property type="molecule type" value="Genomic_DNA"/>
</dbReference>
<keyword evidence="1" id="KW-0597">Phosphoprotein</keyword>
<feature type="region of interest" description="Disordered" evidence="3">
    <location>
        <begin position="46"/>
        <end position="117"/>
    </location>
</feature>
<dbReference type="PANTHER" id="PTHR31962">
    <property type="entry name" value="SPHINGOLIPID LONG CHAIN BASE-RESPONSIVE PROTEIN PIL1"/>
    <property type="match status" value="1"/>
</dbReference>
<dbReference type="InterPro" id="IPR027267">
    <property type="entry name" value="AH/BAR_dom_sf"/>
</dbReference>
<sequence>MDTTITTTIRTRGRRARATPVSRGGRMIHTLRATLSMNARAELDAPATNPSYLNGPNCQSTGKRQIYRGDLPSSGPHLTSNMNRALSIRSNKSRGNSSQNGGRRGNGGGGFSFNSLRGNVQPELSRKLYRLIKSENNLISAHEAAGRERVSIATQLSEWGEHTGDESISDISDKVGVVLSEMGELEESYAHALDDSRAYLKAIRNTEKSVQPSRDGKSKIADDIQKLKMKEPESAKLVVLEQQLVRAEAENLVAEAQLTNITRQKLKEAYEAEFAATIERAEKQILLAKHGRRLLHLLDDAPVAPGDAVAPYPHSQQARQILNDAEDDLRDWQPQPDEFGVAPPQNEPLLRQGTAGSESLVSSDSPLQGSGVGLKGKGTSTYDEVTESGSGTQGGLRDNDGLADEREQDEAQLRA</sequence>
<dbReference type="GO" id="GO:0006897">
    <property type="term" value="P:endocytosis"/>
    <property type="evidence" value="ECO:0007669"/>
    <property type="project" value="TreeGrafter"/>
</dbReference>
<dbReference type="AlphaFoldDB" id="A0A444S2R4"/>
<feature type="compositionally biased region" description="Polar residues" evidence="3">
    <location>
        <begin position="48"/>
        <end position="63"/>
    </location>
</feature>
<proteinExistence type="predicted"/>
<dbReference type="InterPro" id="IPR028245">
    <property type="entry name" value="PIL1/LSP1"/>
</dbReference>
<organism evidence="4 5">
    <name type="scientific">Verticillium dahliae</name>
    <name type="common">Verticillium wilt</name>
    <dbReference type="NCBI Taxonomy" id="27337"/>
    <lineage>
        <taxon>Eukaryota</taxon>
        <taxon>Fungi</taxon>
        <taxon>Dikarya</taxon>
        <taxon>Ascomycota</taxon>
        <taxon>Pezizomycotina</taxon>
        <taxon>Sordariomycetes</taxon>
        <taxon>Hypocreomycetidae</taxon>
        <taxon>Glomerellales</taxon>
        <taxon>Plectosphaerellaceae</taxon>
        <taxon>Verticillium</taxon>
    </lineage>
</organism>
<feature type="compositionally biased region" description="Low complexity" evidence="3">
    <location>
        <begin position="89"/>
        <end position="101"/>
    </location>
</feature>
<feature type="compositionally biased region" description="Gly residues" evidence="3">
    <location>
        <begin position="102"/>
        <end position="111"/>
    </location>
</feature>
<dbReference type="GO" id="GO:0005886">
    <property type="term" value="C:plasma membrane"/>
    <property type="evidence" value="ECO:0007669"/>
    <property type="project" value="TreeGrafter"/>
</dbReference>
<evidence type="ECO:0000313" key="4">
    <source>
        <dbReference type="EMBL" id="RXG47705.1"/>
    </source>
</evidence>